<evidence type="ECO:0000313" key="2">
    <source>
        <dbReference type="EMBL" id="BBK25673.1"/>
    </source>
</evidence>
<dbReference type="Proteomes" id="UP000320585">
    <property type="component" value="Chromosome"/>
</dbReference>
<sequence length="194" mass="22147">MDRRRNAAERLLASYSRFYGITRFDGMDAPETEGVREALKLSVPLLPGGAELTAVCEYYERDGGYFLLRSNELWTSEQEEFIFLFTCPRLTEAVHEAVKEFVCREGKKMAHIGPGHMCTGVSSVIICDDADEAAEKALKKSSYTKTFCFMIHGWLEYRASCLDLSREKFLFNRAGRRMQPEMMKVWEGRKAGLA</sequence>
<proteinExistence type="predicted"/>
<dbReference type="OrthoDB" id="1751309at2"/>
<dbReference type="Pfam" id="PF26226">
    <property type="entry name" value="DUF8052"/>
    <property type="match status" value="1"/>
</dbReference>
<reference evidence="3" key="1">
    <citation type="submission" date="2019-05" db="EMBL/GenBank/DDBJ databases">
        <title>Complete genome sequencing of Dialister sp. strain 5BBH33.</title>
        <authorList>
            <person name="Sakamoto M."/>
            <person name="Murakami T."/>
            <person name="Mori H."/>
        </authorList>
    </citation>
    <scope>NUCLEOTIDE SEQUENCE [LARGE SCALE GENOMIC DNA]</scope>
    <source>
        <strain evidence="3">5BBH33</strain>
    </source>
</reference>
<dbReference type="GeneID" id="92716828"/>
<gene>
    <name evidence="2" type="ORF">Dia5BBH33_16080</name>
</gene>
<accession>A0A8D5A2G6</accession>
<dbReference type="RefSeq" id="WP_143332732.1">
    <property type="nucleotide sequence ID" value="NZ_AP019697.1"/>
</dbReference>
<evidence type="ECO:0000259" key="1">
    <source>
        <dbReference type="Pfam" id="PF26226"/>
    </source>
</evidence>
<keyword evidence="3" id="KW-1185">Reference proteome</keyword>
<dbReference type="EMBL" id="AP019697">
    <property type="protein sequence ID" value="BBK25673.1"/>
    <property type="molecule type" value="Genomic_DNA"/>
</dbReference>
<dbReference type="AlphaFoldDB" id="A0A8D5A2G6"/>
<dbReference type="InterPro" id="IPR058365">
    <property type="entry name" value="DUF8052"/>
</dbReference>
<dbReference type="KEGG" id="dho:Dia5BBH33_16080"/>
<evidence type="ECO:0000313" key="3">
    <source>
        <dbReference type="Proteomes" id="UP000320585"/>
    </source>
</evidence>
<organism evidence="2 3">
    <name type="scientific">Dialister hominis</name>
    <dbReference type="NCBI Taxonomy" id="2582419"/>
    <lineage>
        <taxon>Bacteria</taxon>
        <taxon>Bacillati</taxon>
        <taxon>Bacillota</taxon>
        <taxon>Negativicutes</taxon>
        <taxon>Veillonellales</taxon>
        <taxon>Veillonellaceae</taxon>
        <taxon>Dialister</taxon>
    </lineage>
</organism>
<feature type="domain" description="DUF8052" evidence="1">
    <location>
        <begin position="49"/>
        <end position="179"/>
    </location>
</feature>
<name>A0A8D5A2G6_9FIRM</name>
<protein>
    <recommendedName>
        <fullName evidence="1">DUF8052 domain-containing protein</fullName>
    </recommendedName>
</protein>